<gene>
    <name evidence="1" type="ORF">HGP28_14470</name>
</gene>
<dbReference type="Gene3D" id="3.40.50.300">
    <property type="entry name" value="P-loop containing nucleotide triphosphate hydrolases"/>
    <property type="match status" value="2"/>
</dbReference>
<dbReference type="GO" id="GO:0003678">
    <property type="term" value="F:DNA helicase activity"/>
    <property type="evidence" value="ECO:0007669"/>
    <property type="project" value="InterPro"/>
</dbReference>
<dbReference type="GO" id="GO:0003677">
    <property type="term" value="F:DNA binding"/>
    <property type="evidence" value="ECO:0007669"/>
    <property type="project" value="InterPro"/>
</dbReference>
<evidence type="ECO:0000313" key="2">
    <source>
        <dbReference type="Proteomes" id="UP000535589"/>
    </source>
</evidence>
<dbReference type="GO" id="GO:0005524">
    <property type="term" value="F:ATP binding"/>
    <property type="evidence" value="ECO:0007669"/>
    <property type="project" value="InterPro"/>
</dbReference>
<dbReference type="RefSeq" id="WP_168837187.1">
    <property type="nucleotide sequence ID" value="NZ_JABAIK010000015.1"/>
</dbReference>
<dbReference type="Pfam" id="PF13245">
    <property type="entry name" value="AAA_19"/>
    <property type="match status" value="1"/>
</dbReference>
<dbReference type="PANTHER" id="PTHR11070">
    <property type="entry name" value="UVRD / RECB / PCRA DNA HELICASE FAMILY MEMBER"/>
    <property type="match status" value="1"/>
</dbReference>
<organism evidence="1 2">
    <name type="scientific">Vibrio agarilyticus</name>
    <dbReference type="NCBI Taxonomy" id="2726741"/>
    <lineage>
        <taxon>Bacteria</taxon>
        <taxon>Pseudomonadati</taxon>
        <taxon>Pseudomonadota</taxon>
        <taxon>Gammaproteobacteria</taxon>
        <taxon>Vibrionales</taxon>
        <taxon>Vibrionaceae</taxon>
        <taxon>Vibrio</taxon>
    </lineage>
</organism>
<dbReference type="InterPro" id="IPR000212">
    <property type="entry name" value="DNA_helicase_UvrD/REP"/>
</dbReference>
<dbReference type="AlphaFoldDB" id="A0A7X8YHH3"/>
<accession>A0A7X8YHH3</accession>
<proteinExistence type="predicted"/>
<sequence length="387" mass="43834">MSKRVNELPQSHNLTKQQQRVLRLPLEGQHLVVGAPGTGKSVVALHRMKKYQGKGRTPKVLTFNHVLAAHTSQLAECDLTTAMSWLYQTQYQLTKQYMPERVPTANEKKKREVNPDYDQLKNIFASYYGKVPIQDLIIDEGQDLPSGYYESVMELGFENFFIVGDQNQQITEDNSSRRDLEEVLGLPPDSVIELEENFRNTGPIAKLCQHFYTDRASPLPKLPERSSLLIPTLINYSSVNACVETILRAADRDSGKLIGVIVANETRRADYVKKFDQMDIRRDNEKPVVSSYSSSQKQGNVNIDFSKGGIVVLCDKSVKGIEFDTVYVILDGLQIIGEDKDAMRKRLYVMTSRAKDELFLMQSAQYPNQPVEALLPSDPNILERDTI</sequence>
<comment type="caution">
    <text evidence="1">The sequence shown here is derived from an EMBL/GenBank/DDBJ whole genome shotgun (WGS) entry which is preliminary data.</text>
</comment>
<dbReference type="EMBL" id="JABAIK010000015">
    <property type="protein sequence ID" value="NLS14093.1"/>
    <property type="molecule type" value="Genomic_DNA"/>
</dbReference>
<dbReference type="Proteomes" id="UP000535589">
    <property type="component" value="Unassembled WGS sequence"/>
</dbReference>
<keyword evidence="2" id="KW-1185">Reference proteome</keyword>
<reference evidence="1 2" key="1">
    <citation type="submission" date="2020-04" db="EMBL/GenBank/DDBJ databases">
        <title>Vibrio sp. SM6, a novel species isolated from seawater.</title>
        <authorList>
            <person name="Wang X."/>
        </authorList>
    </citation>
    <scope>NUCLEOTIDE SEQUENCE [LARGE SCALE GENOMIC DNA]</scope>
    <source>
        <strain evidence="1 2">SM6</strain>
    </source>
</reference>
<protein>
    <submittedName>
        <fullName evidence="1">AAA family ATPase</fullName>
    </submittedName>
</protein>
<dbReference type="InterPro" id="IPR027417">
    <property type="entry name" value="P-loop_NTPase"/>
</dbReference>
<evidence type="ECO:0000313" key="1">
    <source>
        <dbReference type="EMBL" id="NLS14093.1"/>
    </source>
</evidence>
<dbReference type="SUPFAM" id="SSF52540">
    <property type="entry name" value="P-loop containing nucleoside triphosphate hydrolases"/>
    <property type="match status" value="1"/>
</dbReference>
<name>A0A7X8YHH3_9VIBR</name>